<reference evidence="3" key="1">
    <citation type="submission" date="2017-09" db="EMBL/GenBank/DDBJ databases">
        <title>Contemporary evolution of a Lepidopteran species, Heliothis virescens, in response to modern agricultural practices.</title>
        <authorList>
            <person name="Fritz M.L."/>
            <person name="Deyonke A.M."/>
            <person name="Papanicolaou A."/>
            <person name="Micinski S."/>
            <person name="Westbrook J."/>
            <person name="Gould F."/>
        </authorList>
    </citation>
    <scope>NUCLEOTIDE SEQUENCE [LARGE SCALE GENOMIC DNA]</scope>
    <source>
        <strain evidence="3">HvINT-</strain>
        <tissue evidence="3">Whole body</tissue>
    </source>
</reference>
<feature type="compositionally biased region" description="Polar residues" evidence="1">
    <location>
        <begin position="444"/>
        <end position="463"/>
    </location>
</feature>
<comment type="caution">
    <text evidence="3">The sequence shown here is derived from an EMBL/GenBank/DDBJ whole genome shotgun (WGS) entry which is preliminary data.</text>
</comment>
<feature type="signal peptide" evidence="2">
    <location>
        <begin position="1"/>
        <end position="18"/>
    </location>
</feature>
<dbReference type="EMBL" id="NWSH01000377">
    <property type="protein sequence ID" value="PCG76842.1"/>
    <property type="molecule type" value="Genomic_DNA"/>
</dbReference>
<evidence type="ECO:0008006" key="4">
    <source>
        <dbReference type="Google" id="ProtNLM"/>
    </source>
</evidence>
<keyword evidence="2" id="KW-0732">Signal</keyword>
<feature type="compositionally biased region" description="Basic and acidic residues" evidence="1">
    <location>
        <begin position="23"/>
        <end position="36"/>
    </location>
</feature>
<organism evidence="3">
    <name type="scientific">Heliothis virescens</name>
    <name type="common">Tobacco budworm moth</name>
    <dbReference type="NCBI Taxonomy" id="7102"/>
    <lineage>
        <taxon>Eukaryota</taxon>
        <taxon>Metazoa</taxon>
        <taxon>Ecdysozoa</taxon>
        <taxon>Arthropoda</taxon>
        <taxon>Hexapoda</taxon>
        <taxon>Insecta</taxon>
        <taxon>Pterygota</taxon>
        <taxon>Neoptera</taxon>
        <taxon>Endopterygota</taxon>
        <taxon>Lepidoptera</taxon>
        <taxon>Glossata</taxon>
        <taxon>Ditrysia</taxon>
        <taxon>Noctuoidea</taxon>
        <taxon>Noctuidae</taxon>
        <taxon>Heliothinae</taxon>
        <taxon>Heliothis</taxon>
    </lineage>
</organism>
<evidence type="ECO:0000313" key="3">
    <source>
        <dbReference type="EMBL" id="PCG76842.1"/>
    </source>
</evidence>
<accession>A0A2A4JZL9</accession>
<gene>
    <name evidence="3" type="ORF">B5V51_8556</name>
</gene>
<sequence>MQLNVVKTGIALALCAFAADVKEDEKAAEPAKDKRQTQGIYTHVGYRTARKQEQVAPVEEPQDDDKPVSRSDNEQYRPGQVFSLNTQELLELQPERKAPLTSNQLLQQLYRPQQEQKANLQQIYYLEPQTARQVSYQPSSHAVIARPDYSSNGGEASVGAALSVSDSGSNHNDAYNQDLLALLGQPPLRAAEKPQQQLYAQPQQVQHIQQVQQASNVQSVAPQYQQVDRYITKPSKKSKLRNKAQIVPAQPSAAPQQYLIETTNVQQQAIQQSPLYRQAPQPQRVPQALRYVQVPQTQAASQQILYERPESQGLKVVPAPKLQPLSQPQQIQQQQPRAQLNYRIVPQYQQPEAQAKQYRIYEAPRQVIRPQEQRLSSQSVERPVSYLKRFPDHEKMRAVKIYEPIAEGVPQQPAQIIGEQQYYLRPIYRTNEQRPRYEMPAQIKSEQSRVSESAKAPQSSIYVSKNVAPRKQVRPQQLYSQQSSVEQVNIEQHGQSLEEQRAQLPPPKNNKAYTPEEFAALVAAGYAVTPVPVSSINLQEAQSRSSIDPVAMHQKRRPLPASRRHQYLPLRGDDAP</sequence>
<protein>
    <recommendedName>
        <fullName evidence="4">Zasp-like motif domain-containing protein</fullName>
    </recommendedName>
</protein>
<feature type="compositionally biased region" description="Polar residues" evidence="1">
    <location>
        <begin position="474"/>
        <end position="495"/>
    </location>
</feature>
<feature type="region of interest" description="Disordered" evidence="1">
    <location>
        <begin position="23"/>
        <end position="79"/>
    </location>
</feature>
<feature type="compositionally biased region" description="Basic residues" evidence="1">
    <location>
        <begin position="553"/>
        <end position="566"/>
    </location>
</feature>
<evidence type="ECO:0000256" key="2">
    <source>
        <dbReference type="SAM" id="SignalP"/>
    </source>
</evidence>
<feature type="compositionally biased region" description="Basic and acidic residues" evidence="1">
    <location>
        <begin position="64"/>
        <end position="75"/>
    </location>
</feature>
<feature type="chain" id="PRO_5013172883" description="Zasp-like motif domain-containing protein" evidence="2">
    <location>
        <begin position="19"/>
        <end position="576"/>
    </location>
</feature>
<proteinExistence type="predicted"/>
<feature type="region of interest" description="Disordered" evidence="1">
    <location>
        <begin position="442"/>
        <end position="510"/>
    </location>
</feature>
<name>A0A2A4JZL9_HELVI</name>
<evidence type="ECO:0000256" key="1">
    <source>
        <dbReference type="SAM" id="MobiDB-lite"/>
    </source>
</evidence>
<feature type="region of interest" description="Disordered" evidence="1">
    <location>
        <begin position="539"/>
        <end position="576"/>
    </location>
</feature>
<dbReference type="AlphaFoldDB" id="A0A2A4JZL9"/>